<comment type="caution">
    <text evidence="1">The sequence shown here is derived from an EMBL/GenBank/DDBJ whole genome shotgun (WGS) entry which is preliminary data.</text>
</comment>
<sequence length="99" mass="10451">MSAVAKLKTAPVSSPAPDFRAHAEDGAALMLRSGRALAAAVGLIARNDMHRECEDGEDFLSPGDISGLMDAIHLIADQLVQHGEELTELMQLASPTAKE</sequence>
<dbReference type="Proteomes" id="UP000272833">
    <property type="component" value="Unassembled WGS sequence"/>
</dbReference>
<accession>A0A3R8VSF3</accession>
<dbReference type="AlphaFoldDB" id="A0A3R8VSF3"/>
<evidence type="ECO:0000313" key="2">
    <source>
        <dbReference type="Proteomes" id="UP000272833"/>
    </source>
</evidence>
<name>A0A3R8VSF3_ECTOL</name>
<protein>
    <submittedName>
        <fullName evidence="1">Uncharacterized protein</fullName>
    </submittedName>
</protein>
<proteinExistence type="predicted"/>
<organism evidence="1 2">
    <name type="scientific">Ectopseudomonas oleovorans</name>
    <name type="common">Pseudomonas oleovorans</name>
    <dbReference type="NCBI Taxonomy" id="301"/>
    <lineage>
        <taxon>Bacteria</taxon>
        <taxon>Pseudomonadati</taxon>
        <taxon>Pseudomonadota</taxon>
        <taxon>Gammaproteobacteria</taxon>
        <taxon>Pseudomonadales</taxon>
        <taxon>Pseudomonadaceae</taxon>
        <taxon>Ectopseudomonas</taxon>
    </lineage>
</organism>
<evidence type="ECO:0000313" key="1">
    <source>
        <dbReference type="EMBL" id="RRW26503.1"/>
    </source>
</evidence>
<reference evidence="1 2" key="1">
    <citation type="submission" date="2018-10" db="EMBL/GenBank/DDBJ databases">
        <title>Transmission dynamics of multidrug resistant bacteria on intensive care unit surfaces.</title>
        <authorList>
            <person name="D'Souza A.W."/>
            <person name="Potter R.F."/>
            <person name="Wallace M."/>
            <person name="Shupe A."/>
            <person name="Patel S."/>
            <person name="Sun S."/>
            <person name="Gul D."/>
            <person name="Kwon J.H."/>
            <person name="Andleeb S."/>
            <person name="Burnham C.-A.D."/>
            <person name="Dantas G."/>
        </authorList>
    </citation>
    <scope>NUCLEOTIDE SEQUENCE [LARGE SCALE GENOMIC DNA]</scope>
    <source>
        <strain evidence="1 2">PO_271</strain>
    </source>
</reference>
<dbReference type="EMBL" id="RHRS01000110">
    <property type="protein sequence ID" value="RRW26503.1"/>
    <property type="molecule type" value="Genomic_DNA"/>
</dbReference>
<gene>
    <name evidence="1" type="ORF">EGJ44_22185</name>
</gene>